<evidence type="ECO:0000313" key="2">
    <source>
        <dbReference type="EMBL" id="EMS63895.1"/>
    </source>
</evidence>
<dbReference type="EMBL" id="KD063175">
    <property type="protein sequence ID" value="EMS63895.1"/>
    <property type="molecule type" value="Genomic_DNA"/>
</dbReference>
<gene>
    <name evidence="2" type="ORF">TRIUR3_14421</name>
</gene>
<name>M8AG94_TRIUA</name>
<protein>
    <submittedName>
        <fullName evidence="2">Uncharacterized protein</fullName>
    </submittedName>
</protein>
<reference evidence="2" key="1">
    <citation type="journal article" date="2013" name="Nature">
        <title>Draft genome of the wheat A-genome progenitor Triticum urartu.</title>
        <authorList>
            <person name="Ling H.Q."/>
            <person name="Zhao S."/>
            <person name="Liu D."/>
            <person name="Wang J."/>
            <person name="Sun H."/>
            <person name="Zhang C."/>
            <person name="Fan H."/>
            <person name="Li D."/>
            <person name="Dong L."/>
            <person name="Tao Y."/>
            <person name="Gao C."/>
            <person name="Wu H."/>
            <person name="Li Y."/>
            <person name="Cui Y."/>
            <person name="Guo X."/>
            <person name="Zheng S."/>
            <person name="Wang B."/>
            <person name="Yu K."/>
            <person name="Liang Q."/>
            <person name="Yang W."/>
            <person name="Lou X."/>
            <person name="Chen J."/>
            <person name="Feng M."/>
            <person name="Jian J."/>
            <person name="Zhang X."/>
            <person name="Luo G."/>
            <person name="Jiang Y."/>
            <person name="Liu J."/>
            <person name="Wang Z."/>
            <person name="Sha Y."/>
            <person name="Zhang B."/>
            <person name="Wu H."/>
            <person name="Tang D."/>
            <person name="Shen Q."/>
            <person name="Xue P."/>
            <person name="Zou S."/>
            <person name="Wang X."/>
            <person name="Liu X."/>
            <person name="Wang F."/>
            <person name="Yang Y."/>
            <person name="An X."/>
            <person name="Dong Z."/>
            <person name="Zhang K."/>
            <person name="Zhang X."/>
            <person name="Luo M.C."/>
            <person name="Dvorak J."/>
            <person name="Tong Y."/>
            <person name="Wang J."/>
            <person name="Yang H."/>
            <person name="Li Z."/>
            <person name="Wang D."/>
            <person name="Zhang A."/>
            <person name="Wang J."/>
        </authorList>
    </citation>
    <scope>NUCLEOTIDE SEQUENCE</scope>
</reference>
<sequence length="118" mass="13371">MATMKQLEGFWSVGVGSSQRGAQRMKDPNIPYSISMHGESDGSRRPDFELRKTSTSQEFNEPQHSNIERKGTRRCNPKRLINRGEEKLSSYKKIRKGLQLDGLVEVLRGAVPSERTPP</sequence>
<proteinExistence type="predicted"/>
<accession>M8AG94</accession>
<feature type="compositionally biased region" description="Polar residues" evidence="1">
    <location>
        <begin position="53"/>
        <end position="65"/>
    </location>
</feature>
<dbReference type="AlphaFoldDB" id="M8AG94"/>
<feature type="compositionally biased region" description="Basic and acidic residues" evidence="1">
    <location>
        <begin position="38"/>
        <end position="52"/>
    </location>
</feature>
<organism evidence="2">
    <name type="scientific">Triticum urartu</name>
    <name type="common">Red wild einkorn</name>
    <name type="synonym">Crithodium urartu</name>
    <dbReference type="NCBI Taxonomy" id="4572"/>
    <lineage>
        <taxon>Eukaryota</taxon>
        <taxon>Viridiplantae</taxon>
        <taxon>Streptophyta</taxon>
        <taxon>Embryophyta</taxon>
        <taxon>Tracheophyta</taxon>
        <taxon>Spermatophyta</taxon>
        <taxon>Magnoliopsida</taxon>
        <taxon>Liliopsida</taxon>
        <taxon>Poales</taxon>
        <taxon>Poaceae</taxon>
        <taxon>BOP clade</taxon>
        <taxon>Pooideae</taxon>
        <taxon>Triticodae</taxon>
        <taxon>Triticeae</taxon>
        <taxon>Triticinae</taxon>
        <taxon>Triticum</taxon>
    </lineage>
</organism>
<evidence type="ECO:0000256" key="1">
    <source>
        <dbReference type="SAM" id="MobiDB-lite"/>
    </source>
</evidence>
<feature type="region of interest" description="Disordered" evidence="1">
    <location>
        <begin position="1"/>
        <end position="72"/>
    </location>
</feature>